<dbReference type="AlphaFoldDB" id="A0A1B1DXT6"/>
<feature type="region of interest" description="Disordered" evidence="1">
    <location>
        <begin position="50"/>
        <end position="75"/>
    </location>
</feature>
<feature type="domain" description="Schizont-infected cell agglutination C-terminal" evidence="2">
    <location>
        <begin position="9"/>
        <end position="137"/>
    </location>
</feature>
<dbReference type="GeneID" id="30908649"/>
<reference evidence="4" key="1">
    <citation type="submission" date="2016-06" db="EMBL/GenBank/DDBJ databases">
        <title>First high quality genome sequence of Plasmodium coatneyi using continuous long reads from single molecule, real-time sequencing.</title>
        <authorList>
            <person name="Chien J.-T."/>
            <person name="Pakala S.B."/>
            <person name="Geraldo J.A."/>
            <person name="Lapp S.A."/>
            <person name="Barnwell J.W."/>
            <person name="Kissinger J.C."/>
            <person name="Galinski M.R."/>
            <person name="Humphrey J.C."/>
        </authorList>
    </citation>
    <scope>NUCLEOTIDE SEQUENCE [LARGE SCALE GENOMIC DNA]</scope>
    <source>
        <strain evidence="4">Hackeri</strain>
    </source>
</reference>
<gene>
    <name evidence="3" type="ORF">PCOAH_00019230</name>
</gene>
<organism evidence="3 4">
    <name type="scientific">Plasmodium coatneyi</name>
    <dbReference type="NCBI Taxonomy" id="208452"/>
    <lineage>
        <taxon>Eukaryota</taxon>
        <taxon>Sar</taxon>
        <taxon>Alveolata</taxon>
        <taxon>Apicomplexa</taxon>
        <taxon>Aconoidasida</taxon>
        <taxon>Haemosporida</taxon>
        <taxon>Plasmodiidae</taxon>
        <taxon>Plasmodium</taxon>
    </lineage>
</organism>
<dbReference type="RefSeq" id="XP_019914288.1">
    <property type="nucleotide sequence ID" value="XM_020058732.1"/>
</dbReference>
<dbReference type="VEuPathDB" id="PlasmoDB:PCOAH_00019230"/>
<keyword evidence="4" id="KW-1185">Reference proteome</keyword>
<feature type="compositionally biased region" description="Basic residues" evidence="1">
    <location>
        <begin position="57"/>
        <end position="69"/>
    </location>
</feature>
<evidence type="ECO:0000259" key="2">
    <source>
        <dbReference type="Pfam" id="PF12879"/>
    </source>
</evidence>
<dbReference type="Proteomes" id="UP000092716">
    <property type="component" value="Chromosome 7"/>
</dbReference>
<evidence type="ECO:0000313" key="3">
    <source>
        <dbReference type="EMBL" id="ANQ07593.1"/>
    </source>
</evidence>
<evidence type="ECO:0000313" key="4">
    <source>
        <dbReference type="Proteomes" id="UP000092716"/>
    </source>
</evidence>
<dbReference type="KEGG" id="pcot:PCOAH_00019230"/>
<dbReference type="OrthoDB" id="376328at2759"/>
<proteinExistence type="predicted"/>
<dbReference type="EMBL" id="CP016245">
    <property type="protein sequence ID" value="ANQ07593.1"/>
    <property type="molecule type" value="Genomic_DNA"/>
</dbReference>
<name>A0A1B1DXT6_9APIC</name>
<protein>
    <submittedName>
        <fullName evidence="3">SICA antigen</fullName>
    </submittedName>
</protein>
<accession>A0A1B1DXT6</accession>
<sequence>MLLLLIYTYFALGKERTRYRRAPQIPGPTVQEQLLDHVDDQADGQHAYTLVKERKQPRSTPQKRGKQVGKRADSRGVGRRMIIDIHLEVLDECQKERLHLTKEDFFESLVQEFMGSKFMEEEENVPMVDVPKEQVPSSEFGV</sequence>
<dbReference type="InterPro" id="IPR024288">
    <property type="entry name" value="SICA_C"/>
</dbReference>
<evidence type="ECO:0000256" key="1">
    <source>
        <dbReference type="SAM" id="MobiDB-lite"/>
    </source>
</evidence>
<dbReference type="Pfam" id="PF12879">
    <property type="entry name" value="SICA_C"/>
    <property type="match status" value="1"/>
</dbReference>